<name>G3ITU8_METTV</name>
<protein>
    <recommendedName>
        <fullName evidence="1">DUF2281 domain-containing protein</fullName>
    </recommendedName>
</protein>
<dbReference type="Pfam" id="PF10047">
    <property type="entry name" value="DUF2281"/>
    <property type="match status" value="1"/>
</dbReference>
<evidence type="ECO:0000259" key="1">
    <source>
        <dbReference type="Pfam" id="PF10047"/>
    </source>
</evidence>
<dbReference type="EMBL" id="JH109152">
    <property type="protein sequence ID" value="EGW22619.1"/>
    <property type="molecule type" value="Genomic_DNA"/>
</dbReference>
<dbReference type="AlphaFoldDB" id="G3ITU8"/>
<dbReference type="HOGENOM" id="CLU_185992_0_0_6"/>
<feature type="domain" description="DUF2281" evidence="1">
    <location>
        <begin position="17"/>
        <end position="47"/>
    </location>
</feature>
<dbReference type="Proteomes" id="UP000004664">
    <property type="component" value="Unassembled WGS sequence"/>
</dbReference>
<evidence type="ECO:0000313" key="3">
    <source>
        <dbReference type="Proteomes" id="UP000004664"/>
    </source>
</evidence>
<dbReference type="InterPro" id="IPR018739">
    <property type="entry name" value="DUF2281"/>
</dbReference>
<evidence type="ECO:0000313" key="2">
    <source>
        <dbReference type="EMBL" id="EGW22619.1"/>
    </source>
</evidence>
<dbReference type="STRING" id="697282.Mettu_1434"/>
<organism evidence="2 3">
    <name type="scientific">Methylobacter tundripaludum (strain ATCC BAA-1195 / DSM 17260 / SV96)</name>
    <dbReference type="NCBI Taxonomy" id="697282"/>
    <lineage>
        <taxon>Bacteria</taxon>
        <taxon>Pseudomonadati</taxon>
        <taxon>Pseudomonadota</taxon>
        <taxon>Gammaproteobacteria</taxon>
        <taxon>Methylococcales</taxon>
        <taxon>Methylococcaceae</taxon>
        <taxon>Methylobacter</taxon>
    </lineage>
</organism>
<dbReference type="RefSeq" id="WP_006890589.1">
    <property type="nucleotide sequence ID" value="NZ_JH109152.1"/>
</dbReference>
<reference evidence="2 3" key="1">
    <citation type="submission" date="2011-06" db="EMBL/GenBank/DDBJ databases">
        <title>Genomic sequence of Methylobacter tundripaludum SV96.</title>
        <authorList>
            <consortium name="US DOE Joint Genome Institute"/>
            <person name="Lucas S."/>
            <person name="Han J."/>
            <person name="Lapidus A."/>
            <person name="Cheng J.-F."/>
            <person name="Goodwin L."/>
            <person name="Pitluck S."/>
            <person name="Held B."/>
            <person name="Detter J.C."/>
            <person name="Han C."/>
            <person name="Tapia R."/>
            <person name="Land M."/>
            <person name="Hauser L."/>
            <person name="Kyrpides N."/>
            <person name="Ivanova N."/>
            <person name="Ovchinnikova G."/>
            <person name="Pagani I."/>
            <person name="Klotz M.G."/>
            <person name="Dispirito A.A."/>
            <person name="Murrell J.C."/>
            <person name="Dunfield P."/>
            <person name="Kalyuzhnaya M.G."/>
            <person name="Svenning M."/>
            <person name="Trotsenko Y.A."/>
            <person name="Stein L.Y."/>
            <person name="Woyke T."/>
        </authorList>
    </citation>
    <scope>NUCLEOTIDE SEQUENCE [LARGE SCALE GENOMIC DNA]</scope>
    <source>
        <strain evidence="3">ATCC BAA-1195 / DSM 17260 / SV96</strain>
    </source>
</reference>
<sequence length="80" mass="9177">MSKDLNGDKLMTHSIQEITAKISALPEPMQQEVFDFIEFIQAKVARQALQSKYESALLSEQALATDWNRPEEDEAWSSYQ</sequence>
<accession>G3ITU8</accession>
<keyword evidence="3" id="KW-1185">Reference proteome</keyword>
<proteinExistence type="predicted"/>
<gene>
    <name evidence="2" type="ORF">Mettu_1434</name>
</gene>